<gene>
    <name evidence="3" type="primary">coaBC</name>
    <name evidence="7" type="ORF">HLVA_18510</name>
</gene>
<name>A0AAU9DMM6_9FUSO</name>
<dbReference type="GO" id="GO:0015941">
    <property type="term" value="P:pantothenate catabolic process"/>
    <property type="evidence" value="ECO:0007669"/>
    <property type="project" value="InterPro"/>
</dbReference>
<dbReference type="AlphaFoldDB" id="A0AAU9DMM6"/>
<dbReference type="SUPFAM" id="SSF102645">
    <property type="entry name" value="CoaB-like"/>
    <property type="match status" value="1"/>
</dbReference>
<feature type="domain" description="DNA/pantothenate metabolism flavoprotein C-terminal" evidence="6">
    <location>
        <begin position="184"/>
        <end position="389"/>
    </location>
</feature>
<keyword evidence="1 3" id="KW-0210">Decarboxylase</keyword>
<feature type="binding site" evidence="3">
    <location>
        <position position="339"/>
    </location>
    <ligand>
        <name>CTP</name>
        <dbReference type="ChEBI" id="CHEBI:37563"/>
    </ligand>
</feature>
<dbReference type="PANTHER" id="PTHR14359">
    <property type="entry name" value="HOMO-OLIGOMERIC FLAVIN CONTAINING CYS DECARBOXYLASE FAMILY"/>
    <property type="match status" value="1"/>
</dbReference>
<feature type="binding site" evidence="3">
    <location>
        <position position="287"/>
    </location>
    <ligand>
        <name>CTP</name>
        <dbReference type="ChEBI" id="CHEBI:37563"/>
    </ligand>
</feature>
<dbReference type="GO" id="GO:0010181">
    <property type="term" value="F:FMN binding"/>
    <property type="evidence" value="ECO:0007669"/>
    <property type="project" value="UniProtKB-UniRule"/>
</dbReference>
<dbReference type="EMBL" id="AP027059">
    <property type="protein sequence ID" value="BDU51282.1"/>
    <property type="molecule type" value="Genomic_DNA"/>
</dbReference>
<feature type="binding site" evidence="3">
    <location>
        <position position="277"/>
    </location>
    <ligand>
        <name>CTP</name>
        <dbReference type="ChEBI" id="CHEBI:37563"/>
    </ligand>
</feature>
<accession>A0AAU9DMM6</accession>
<reference evidence="7 8" key="1">
    <citation type="submission" date="2022-11" db="EMBL/GenBank/DDBJ databases">
        <title>Haliovirga abyssi gen. nov., sp. nov., a mesophilic fermentative bacterium isolated from the Iheya North hydrothermal field and the proposal of Haliovirgaceae fam. nov.</title>
        <authorList>
            <person name="Miyazaki U."/>
            <person name="Tame A."/>
            <person name="Miyazaki J."/>
            <person name="Takai K."/>
            <person name="Sawayama S."/>
            <person name="Kitajima M."/>
            <person name="Okamoto A."/>
            <person name="Nakagawa S."/>
        </authorList>
    </citation>
    <scope>NUCLEOTIDE SEQUENCE [LARGE SCALE GENOMIC DNA]</scope>
    <source>
        <strain evidence="7 8">IC12</strain>
    </source>
</reference>
<comment type="catalytic activity">
    <reaction evidence="3 4">
        <text>(R)-4'-phosphopantothenate + L-cysteine + CTP = N-[(R)-4-phosphopantothenoyl]-L-cysteine + CMP + diphosphate + H(+)</text>
        <dbReference type="Rhea" id="RHEA:19397"/>
        <dbReference type="ChEBI" id="CHEBI:10986"/>
        <dbReference type="ChEBI" id="CHEBI:15378"/>
        <dbReference type="ChEBI" id="CHEBI:33019"/>
        <dbReference type="ChEBI" id="CHEBI:35235"/>
        <dbReference type="ChEBI" id="CHEBI:37563"/>
        <dbReference type="ChEBI" id="CHEBI:59458"/>
        <dbReference type="ChEBI" id="CHEBI:60377"/>
        <dbReference type="EC" id="6.3.2.5"/>
    </reaction>
</comment>
<evidence type="ECO:0000313" key="8">
    <source>
        <dbReference type="Proteomes" id="UP001321582"/>
    </source>
</evidence>
<dbReference type="HAMAP" id="MF_02225">
    <property type="entry name" value="CoaBC"/>
    <property type="match status" value="1"/>
</dbReference>
<feature type="binding site" evidence="3">
    <location>
        <position position="335"/>
    </location>
    <ligand>
        <name>CTP</name>
        <dbReference type="ChEBI" id="CHEBI:37563"/>
    </ligand>
</feature>
<dbReference type="EC" id="4.1.1.36" evidence="3"/>
<protein>
    <recommendedName>
        <fullName evidence="3">Coenzyme A biosynthesis bifunctional protein CoaBC</fullName>
    </recommendedName>
    <alternativeName>
        <fullName evidence="3">DNA/pantothenate metabolism flavoprotein</fullName>
    </alternativeName>
    <alternativeName>
        <fullName evidence="3">Phosphopantothenoylcysteine synthetase/decarboxylase</fullName>
        <shortName evidence="3">PPCS-PPCDC</shortName>
    </alternativeName>
    <domain>
        <recommendedName>
            <fullName evidence="3">Phosphopantothenoylcysteine decarboxylase</fullName>
            <shortName evidence="3">PPC decarboxylase</shortName>
            <shortName evidence="3">PPC-DC</shortName>
            <ecNumber evidence="3">4.1.1.36</ecNumber>
        </recommendedName>
        <alternativeName>
            <fullName evidence="3">CoaC</fullName>
        </alternativeName>
    </domain>
    <domain>
        <recommendedName>
            <fullName evidence="3">Phosphopantothenate--cysteine ligase</fullName>
            <ecNumber evidence="3">6.3.2.5</ecNumber>
        </recommendedName>
        <alternativeName>
            <fullName evidence="3">CoaB</fullName>
        </alternativeName>
        <alternativeName>
            <fullName evidence="3">Phosphopantothenoylcysteine synthetase</fullName>
            <shortName evidence="3">PPC synthetase</shortName>
            <shortName evidence="3">PPC-S</shortName>
        </alternativeName>
    </domain>
</protein>
<keyword evidence="3" id="KW-0460">Magnesium</keyword>
<dbReference type="NCBIfam" id="TIGR00521">
    <property type="entry name" value="coaBC_dfp"/>
    <property type="match status" value="1"/>
</dbReference>
<keyword evidence="2 3" id="KW-0456">Lyase</keyword>
<dbReference type="KEGG" id="haby:HLVA_18510"/>
<dbReference type="InterPro" id="IPR007085">
    <property type="entry name" value="DNA/pantothenate-metab_flavo_C"/>
</dbReference>
<comment type="cofactor">
    <cofactor evidence="3">
        <name>FMN</name>
        <dbReference type="ChEBI" id="CHEBI:58210"/>
    </cofactor>
    <text evidence="3">Binds 1 FMN per subunit.</text>
</comment>
<feature type="binding site" evidence="3">
    <location>
        <position position="321"/>
    </location>
    <ligand>
        <name>CTP</name>
        <dbReference type="ChEBI" id="CHEBI:37563"/>
    </ligand>
</feature>
<feature type="region of interest" description="Phosphopantothenoylcysteine decarboxylase" evidence="3">
    <location>
        <begin position="1"/>
        <end position="188"/>
    </location>
</feature>
<comment type="function">
    <text evidence="4">Catalyzes two steps in the biosynthesis of coenzyme A. In the first step cysteine is conjugated to 4'-phosphopantothenate to form 4-phosphopantothenoylcysteine, in the latter compound is decarboxylated to form 4'-phosphopantotheine.</text>
</comment>
<keyword evidence="3 4" id="KW-0288">FMN</keyword>
<comment type="pathway">
    <text evidence="3 4">Cofactor biosynthesis; coenzyme A biosynthesis; CoA from (R)-pantothenate: step 2/5.</text>
</comment>
<sequence>MQNRKILLGITGGIAAYKSAIIASKLKKLGYDIYVVMTENATKIISPIVFETLTGNKVYVEMFKQIDYTEVEHIELAKKVDLIVVAPATYNIIGKIANGIADDMLTTVISAFKKDKFFALAMNTNMYENPILQENIVKLKNNGYKFIDATSGELACKTIGKGRMAEPEDIVIKIENYFNKKDILKGKKVLITAGRTEEAIDPIRYMSNRSTGKMGYSLAKAAKLYGADVTLISGPTNLKKIDGIKTINIKTANEMYEETLKKYDNMDLVIMSAAVADYKVKEYSNEKIKKQDDDLTLKLTRNPDILFELGKMKKNQYLVGFAAESSNLIKNSLGKLKRKNLDMIIANNVSGFSSDENKAYIILDENKIIELETMQKNELAFKILDKIIEYKINL</sequence>
<dbReference type="RefSeq" id="WP_307904148.1">
    <property type="nucleotide sequence ID" value="NZ_AP027059.1"/>
</dbReference>
<feature type="binding site" evidence="3">
    <location>
        <begin position="303"/>
        <end position="306"/>
    </location>
    <ligand>
        <name>CTP</name>
        <dbReference type="ChEBI" id="CHEBI:37563"/>
    </ligand>
</feature>
<dbReference type="Pfam" id="PF02441">
    <property type="entry name" value="Flavoprotein"/>
    <property type="match status" value="1"/>
</dbReference>
<evidence type="ECO:0000313" key="7">
    <source>
        <dbReference type="EMBL" id="BDU51282.1"/>
    </source>
</evidence>
<comment type="similarity">
    <text evidence="3 4">In the C-terminal section; belongs to the PPC synthetase family.</text>
</comment>
<comment type="similarity">
    <text evidence="3 4">In the N-terminal section; belongs to the HFCD (homo-oligomeric flavin containing Cys decarboxylase) superfamily.</text>
</comment>
<evidence type="ECO:0000256" key="1">
    <source>
        <dbReference type="ARBA" id="ARBA00022793"/>
    </source>
</evidence>
<evidence type="ECO:0000259" key="5">
    <source>
        <dbReference type="Pfam" id="PF02441"/>
    </source>
</evidence>
<dbReference type="Gene3D" id="3.40.50.1950">
    <property type="entry name" value="Flavin prenyltransferase-like"/>
    <property type="match status" value="1"/>
</dbReference>
<keyword evidence="3" id="KW-0479">Metal-binding</keyword>
<dbReference type="Gene3D" id="3.40.50.10300">
    <property type="entry name" value="CoaB-like"/>
    <property type="match status" value="1"/>
</dbReference>
<comment type="caution">
    <text evidence="3">Lacks conserved residue(s) required for the propagation of feature annotation.</text>
</comment>
<dbReference type="EC" id="6.3.2.5" evidence="3"/>
<evidence type="ECO:0000256" key="3">
    <source>
        <dbReference type="HAMAP-Rule" id="MF_02225"/>
    </source>
</evidence>
<dbReference type="GO" id="GO:0004633">
    <property type="term" value="F:phosphopantothenoylcysteine decarboxylase activity"/>
    <property type="evidence" value="ECO:0007669"/>
    <property type="project" value="UniProtKB-UniRule"/>
</dbReference>
<keyword evidence="3 4" id="KW-0285">Flavoprotein</keyword>
<dbReference type="InterPro" id="IPR036551">
    <property type="entry name" value="Flavin_trans-like"/>
</dbReference>
<feature type="active site" description="Proton donor" evidence="3">
    <location>
        <position position="156"/>
    </location>
</feature>
<dbReference type="Pfam" id="PF04127">
    <property type="entry name" value="DFP"/>
    <property type="match status" value="1"/>
</dbReference>
<feature type="domain" description="Flavoprotein" evidence="5">
    <location>
        <begin position="5"/>
        <end position="175"/>
    </location>
</feature>
<dbReference type="InterPro" id="IPR005252">
    <property type="entry name" value="CoaBC"/>
</dbReference>
<dbReference type="GO" id="GO:0071513">
    <property type="term" value="C:phosphopantothenoylcysteine decarboxylase complex"/>
    <property type="evidence" value="ECO:0007669"/>
    <property type="project" value="TreeGrafter"/>
</dbReference>
<comment type="cofactor">
    <cofactor evidence="3">
        <name>Mg(2+)</name>
        <dbReference type="ChEBI" id="CHEBI:18420"/>
    </cofactor>
</comment>
<evidence type="ECO:0000259" key="6">
    <source>
        <dbReference type="Pfam" id="PF04127"/>
    </source>
</evidence>
<dbReference type="Proteomes" id="UP001321582">
    <property type="component" value="Chromosome"/>
</dbReference>
<keyword evidence="3 4" id="KW-0436">Ligase</keyword>
<dbReference type="PANTHER" id="PTHR14359:SF6">
    <property type="entry name" value="PHOSPHOPANTOTHENOYLCYSTEINE DECARBOXYLASE"/>
    <property type="match status" value="1"/>
</dbReference>
<evidence type="ECO:0000256" key="2">
    <source>
        <dbReference type="ARBA" id="ARBA00023239"/>
    </source>
</evidence>
<evidence type="ECO:0000256" key="4">
    <source>
        <dbReference type="RuleBase" id="RU364078"/>
    </source>
</evidence>
<comment type="function">
    <text evidence="3">Catalyzes two sequential steps in the biosynthesis of coenzyme A. In the first step cysteine is conjugated to 4'-phosphopantothenate to form 4-phosphopantothenoylcysteine. In the second step the latter compound is decarboxylated to form 4'-phosphopantotheine.</text>
</comment>
<comment type="pathway">
    <text evidence="3 4">Cofactor biosynthesis; coenzyme A biosynthesis; CoA from (R)-pantothenate: step 3/5.</text>
</comment>
<dbReference type="GO" id="GO:0046872">
    <property type="term" value="F:metal ion binding"/>
    <property type="evidence" value="ECO:0007669"/>
    <property type="project" value="UniProtKB-KW"/>
</dbReference>
<dbReference type="InterPro" id="IPR035929">
    <property type="entry name" value="CoaB-like_sf"/>
</dbReference>
<comment type="catalytic activity">
    <reaction evidence="3 4">
        <text>N-[(R)-4-phosphopantothenoyl]-L-cysteine + H(+) = (R)-4'-phosphopantetheine + CO2</text>
        <dbReference type="Rhea" id="RHEA:16793"/>
        <dbReference type="ChEBI" id="CHEBI:15378"/>
        <dbReference type="ChEBI" id="CHEBI:16526"/>
        <dbReference type="ChEBI" id="CHEBI:59458"/>
        <dbReference type="ChEBI" id="CHEBI:61723"/>
        <dbReference type="EC" id="4.1.1.36"/>
    </reaction>
</comment>
<dbReference type="InterPro" id="IPR003382">
    <property type="entry name" value="Flavoprotein"/>
</dbReference>
<keyword evidence="3" id="KW-0511">Multifunctional enzyme</keyword>
<keyword evidence="8" id="KW-1185">Reference proteome</keyword>
<feature type="region of interest" description="Phosphopantothenate--cysteine ligase" evidence="3">
    <location>
        <begin position="189"/>
        <end position="394"/>
    </location>
</feature>
<organism evidence="7 8">
    <name type="scientific">Haliovirga abyssi</name>
    <dbReference type="NCBI Taxonomy" id="2996794"/>
    <lineage>
        <taxon>Bacteria</taxon>
        <taxon>Fusobacteriati</taxon>
        <taxon>Fusobacteriota</taxon>
        <taxon>Fusobacteriia</taxon>
        <taxon>Fusobacteriales</taxon>
        <taxon>Haliovirgaceae</taxon>
        <taxon>Haliovirga</taxon>
    </lineage>
</organism>
<dbReference type="GO" id="GO:0015937">
    <property type="term" value="P:coenzyme A biosynthetic process"/>
    <property type="evidence" value="ECO:0007669"/>
    <property type="project" value="UniProtKB-UniRule"/>
</dbReference>
<dbReference type="GO" id="GO:0004632">
    <property type="term" value="F:phosphopantothenate--cysteine ligase activity"/>
    <property type="evidence" value="ECO:0007669"/>
    <property type="project" value="UniProtKB-UniRule"/>
</dbReference>
<proteinExistence type="inferred from homology"/>
<dbReference type="SUPFAM" id="SSF52507">
    <property type="entry name" value="Homo-oligomeric flavin-containing Cys decarboxylases, HFCD"/>
    <property type="match status" value="1"/>
</dbReference>